<evidence type="ECO:0000313" key="2">
    <source>
        <dbReference type="EMBL" id="AYD85844.1"/>
    </source>
</evidence>
<dbReference type="Proteomes" id="UP000280659">
    <property type="component" value="Segment"/>
</dbReference>
<gene>
    <name evidence="2" type="ORF">Aci022_015</name>
</gene>
<sequence length="48" mass="5552">MGALLVVVLLSLFQAMSDYLYEDKYSEVWYLYLSSLVIGGAIILWLKY</sequence>
<reference evidence="2 3" key="1">
    <citation type="submission" date="2018-08" db="EMBL/GenBank/DDBJ databases">
        <title>Complete genome sequence of five Acinetobacter baumannii phages from Abidjan, Cote d'Ivoire.</title>
        <authorList>
            <person name="Essoh C."/>
            <person name="Vernadet J.-P."/>
            <person name="Vergnaud G."/>
            <person name="Resch G."/>
            <person name="Pourcel C."/>
        </authorList>
    </citation>
    <scope>NUCLEOTIDE SEQUENCE [LARGE SCALE GENOMIC DNA]</scope>
</reference>
<keyword evidence="3" id="KW-1185">Reference proteome</keyword>
<evidence type="ECO:0000313" key="3">
    <source>
        <dbReference type="Proteomes" id="UP000280659"/>
    </source>
</evidence>
<keyword evidence="1" id="KW-0472">Membrane</keyword>
<accession>A0A386KLA6</accession>
<organism evidence="2 3">
    <name type="scientific">Acinetobacter phage vB_AbaM_B09_Aci02-2</name>
    <dbReference type="NCBI Taxonomy" id="2315467"/>
    <lineage>
        <taxon>Viruses</taxon>
        <taxon>Duplodnaviria</taxon>
        <taxon>Heunggongvirae</taxon>
        <taxon>Uroviricota</taxon>
        <taxon>Caudoviricetes</taxon>
        <taxon>Saclayvirus</taxon>
        <taxon>Saclayvirus Aci022</taxon>
    </lineage>
</organism>
<name>A0A386KLA6_9CAUD</name>
<keyword evidence="1" id="KW-0812">Transmembrane</keyword>
<proteinExistence type="predicted"/>
<dbReference type="EMBL" id="MH800199">
    <property type="protein sequence ID" value="AYD85844.1"/>
    <property type="molecule type" value="Genomic_DNA"/>
</dbReference>
<keyword evidence="1" id="KW-1133">Transmembrane helix</keyword>
<evidence type="ECO:0000256" key="1">
    <source>
        <dbReference type="SAM" id="Phobius"/>
    </source>
</evidence>
<feature type="transmembrane region" description="Helical" evidence="1">
    <location>
        <begin position="27"/>
        <end position="46"/>
    </location>
</feature>
<protein>
    <submittedName>
        <fullName evidence="2">Uncharacterized protein</fullName>
    </submittedName>
</protein>